<evidence type="ECO:0000313" key="5">
    <source>
        <dbReference type="EMBL" id="ETO33751.1"/>
    </source>
</evidence>
<reference evidence="5 6" key="1">
    <citation type="journal article" date="2013" name="Curr. Biol.">
        <title>The Genome of the Foraminiferan Reticulomyxa filosa.</title>
        <authorList>
            <person name="Glockner G."/>
            <person name="Hulsmann N."/>
            <person name="Schleicher M."/>
            <person name="Noegel A.A."/>
            <person name="Eichinger L."/>
            <person name="Gallinger C."/>
            <person name="Pawlowski J."/>
            <person name="Sierra R."/>
            <person name="Euteneuer U."/>
            <person name="Pillet L."/>
            <person name="Moustafa A."/>
            <person name="Platzer M."/>
            <person name="Groth M."/>
            <person name="Szafranski K."/>
            <person name="Schliwa M."/>
        </authorList>
    </citation>
    <scope>NUCLEOTIDE SEQUENCE [LARGE SCALE GENOMIC DNA]</scope>
</reference>
<evidence type="ECO:0000256" key="4">
    <source>
        <dbReference type="SAM" id="MobiDB-lite"/>
    </source>
</evidence>
<organism evidence="5 6">
    <name type="scientific">Reticulomyxa filosa</name>
    <dbReference type="NCBI Taxonomy" id="46433"/>
    <lineage>
        <taxon>Eukaryota</taxon>
        <taxon>Sar</taxon>
        <taxon>Rhizaria</taxon>
        <taxon>Retaria</taxon>
        <taxon>Foraminifera</taxon>
        <taxon>Monothalamids</taxon>
        <taxon>Reticulomyxidae</taxon>
        <taxon>Reticulomyxa</taxon>
    </lineage>
</organism>
<protein>
    <submittedName>
        <fullName evidence="5">30S ribosomal protein S17</fullName>
    </submittedName>
</protein>
<feature type="compositionally biased region" description="Basic and acidic residues" evidence="4">
    <location>
        <begin position="202"/>
        <end position="215"/>
    </location>
</feature>
<keyword evidence="6" id="KW-1185">Reference proteome</keyword>
<evidence type="ECO:0000256" key="2">
    <source>
        <dbReference type="ARBA" id="ARBA00022980"/>
    </source>
</evidence>
<dbReference type="AlphaFoldDB" id="X6P6E0"/>
<accession>X6P6E0</accession>
<proteinExistence type="inferred from homology"/>
<keyword evidence="2 5" id="KW-0689">Ribosomal protein</keyword>
<dbReference type="GO" id="GO:0005840">
    <property type="term" value="C:ribosome"/>
    <property type="evidence" value="ECO:0007669"/>
    <property type="project" value="UniProtKB-KW"/>
</dbReference>
<evidence type="ECO:0000256" key="3">
    <source>
        <dbReference type="ARBA" id="ARBA00023274"/>
    </source>
</evidence>
<dbReference type="GO" id="GO:0006412">
    <property type="term" value="P:translation"/>
    <property type="evidence" value="ECO:0007669"/>
    <property type="project" value="InterPro"/>
</dbReference>
<dbReference type="Proteomes" id="UP000023152">
    <property type="component" value="Unassembled WGS sequence"/>
</dbReference>
<gene>
    <name evidence="5" type="ORF">RFI_03348</name>
</gene>
<comment type="similarity">
    <text evidence="1">Belongs to the universal ribosomal protein uS17 family.</text>
</comment>
<dbReference type="Pfam" id="PF00366">
    <property type="entry name" value="Ribosomal_S17"/>
    <property type="match status" value="1"/>
</dbReference>
<dbReference type="InterPro" id="IPR012340">
    <property type="entry name" value="NA-bd_OB-fold"/>
</dbReference>
<feature type="region of interest" description="Disordered" evidence="4">
    <location>
        <begin position="194"/>
        <end position="221"/>
    </location>
</feature>
<dbReference type="EMBL" id="ASPP01003157">
    <property type="protein sequence ID" value="ETO33751.1"/>
    <property type="molecule type" value="Genomic_DNA"/>
</dbReference>
<dbReference type="GO" id="GO:0003735">
    <property type="term" value="F:structural constituent of ribosome"/>
    <property type="evidence" value="ECO:0007669"/>
    <property type="project" value="InterPro"/>
</dbReference>
<comment type="caution">
    <text evidence="5">The sequence shown here is derived from an EMBL/GenBank/DDBJ whole genome shotgun (WGS) entry which is preliminary data.</text>
</comment>
<evidence type="ECO:0000313" key="6">
    <source>
        <dbReference type="Proteomes" id="UP000023152"/>
    </source>
</evidence>
<keyword evidence="3" id="KW-0687">Ribonucleoprotein</keyword>
<dbReference type="Gene3D" id="2.40.50.140">
    <property type="entry name" value="Nucleic acid-binding proteins"/>
    <property type="match status" value="1"/>
</dbReference>
<dbReference type="SUPFAM" id="SSF50249">
    <property type="entry name" value="Nucleic acid-binding proteins"/>
    <property type="match status" value="1"/>
</dbReference>
<dbReference type="InterPro" id="IPR000266">
    <property type="entry name" value="Ribosomal_uS17"/>
</dbReference>
<sequence length="278" mass="32254">MGLKTVDAFVKQSGKQHVISVYRKRGKNYFQATVPPLNELKNMTRLGQVPPLRPFRNGYFVGRVIACRNAKTATVLMSTGKWQPYRWQKTTWGIEGSKKYHIHDEYEITNPGDIVMFCQANPPFSKIKKFGLVEVIRPAPIWEDYPAWEGTTEGDFHVAHPSDPDRDDIQSHTQRLMKMAQEKKDRVHQQLKEISTPAEGQGEAKEQKKIHDFQKLRQRHNTAKRKLKDVSIKKLKAWEDQVTKYGFKIILLTGAKTDVNHSCKKQIQFQQEQSYFLS</sequence>
<evidence type="ECO:0000256" key="1">
    <source>
        <dbReference type="ARBA" id="ARBA00010254"/>
    </source>
</evidence>
<dbReference type="GO" id="GO:1990904">
    <property type="term" value="C:ribonucleoprotein complex"/>
    <property type="evidence" value="ECO:0007669"/>
    <property type="project" value="UniProtKB-KW"/>
</dbReference>
<name>X6P6E0_RETFI</name>